<evidence type="ECO:0000256" key="2">
    <source>
        <dbReference type="SAM" id="SignalP"/>
    </source>
</evidence>
<feature type="chain" id="PRO_5047493221" description="Integral membrane protein" evidence="2">
    <location>
        <begin position="25"/>
        <end position="204"/>
    </location>
</feature>
<keyword evidence="1" id="KW-0812">Transmembrane</keyword>
<evidence type="ECO:0008006" key="5">
    <source>
        <dbReference type="Google" id="ProtNLM"/>
    </source>
</evidence>
<dbReference type="RefSeq" id="WP_237430706.1">
    <property type="nucleotide sequence ID" value="NZ_JAUSRE010000027.1"/>
</dbReference>
<accession>A0ABT9RZZ2</accession>
<keyword evidence="1" id="KW-0472">Membrane</keyword>
<name>A0ABT9RZZ2_9MICC</name>
<keyword evidence="1" id="KW-1133">Transmembrane helix</keyword>
<keyword evidence="4" id="KW-1185">Reference proteome</keyword>
<reference evidence="3 4" key="1">
    <citation type="submission" date="2023-07" db="EMBL/GenBank/DDBJ databases">
        <title>Sorghum-associated microbial communities from plants grown in Nebraska, USA.</title>
        <authorList>
            <person name="Schachtman D."/>
        </authorList>
    </citation>
    <scope>NUCLEOTIDE SEQUENCE [LARGE SCALE GENOMIC DNA]</scope>
    <source>
        <strain evidence="3 4">CC222</strain>
    </source>
</reference>
<comment type="caution">
    <text evidence="3">The sequence shown here is derived from an EMBL/GenBank/DDBJ whole genome shotgun (WGS) entry which is preliminary data.</text>
</comment>
<gene>
    <name evidence="3" type="ORF">J2X98_003995</name>
</gene>
<evidence type="ECO:0000313" key="3">
    <source>
        <dbReference type="EMBL" id="MDP9890381.1"/>
    </source>
</evidence>
<sequence length="204" mass="20936">MRVQRAPFRLLRTAALAGSTLSLAAAAHVSAGGLLPPAPVLAACTSLLVLAIIILTRWKLKTPVLGMVLAGGQGLLHSVMSAFPPTAAVGPALPAVAPGTHHHPLIGSGALLPAGQDMHPHLVWDLGPAMITAHLGATVLTALLLAKGESALWALATWLRPVLFLAPVPFVPALAALVPAPPRAPVLRRIILHTHSRRGPPATA</sequence>
<dbReference type="Proteomes" id="UP001226577">
    <property type="component" value="Unassembled WGS sequence"/>
</dbReference>
<keyword evidence="2" id="KW-0732">Signal</keyword>
<feature type="transmembrane region" description="Helical" evidence="1">
    <location>
        <begin position="36"/>
        <end position="56"/>
    </location>
</feature>
<feature type="signal peptide" evidence="2">
    <location>
        <begin position="1"/>
        <end position="24"/>
    </location>
</feature>
<organism evidence="3 4">
    <name type="scientific">Pseudarthrobacter enclensis</name>
    <dbReference type="NCBI Taxonomy" id="993070"/>
    <lineage>
        <taxon>Bacteria</taxon>
        <taxon>Bacillati</taxon>
        <taxon>Actinomycetota</taxon>
        <taxon>Actinomycetes</taxon>
        <taxon>Micrococcales</taxon>
        <taxon>Micrococcaceae</taxon>
        <taxon>Pseudarthrobacter</taxon>
    </lineage>
</organism>
<dbReference type="EMBL" id="JAUSRE010000027">
    <property type="protein sequence ID" value="MDP9890381.1"/>
    <property type="molecule type" value="Genomic_DNA"/>
</dbReference>
<protein>
    <recommendedName>
        <fullName evidence="5">Integral membrane protein</fullName>
    </recommendedName>
</protein>
<evidence type="ECO:0000313" key="4">
    <source>
        <dbReference type="Proteomes" id="UP001226577"/>
    </source>
</evidence>
<proteinExistence type="predicted"/>
<feature type="transmembrane region" description="Helical" evidence="1">
    <location>
        <begin position="126"/>
        <end position="146"/>
    </location>
</feature>
<feature type="transmembrane region" description="Helical" evidence="1">
    <location>
        <begin position="158"/>
        <end position="178"/>
    </location>
</feature>
<evidence type="ECO:0000256" key="1">
    <source>
        <dbReference type="SAM" id="Phobius"/>
    </source>
</evidence>
<feature type="transmembrane region" description="Helical" evidence="1">
    <location>
        <begin position="63"/>
        <end position="83"/>
    </location>
</feature>